<name>A0AAE1L0L9_PETCI</name>
<dbReference type="InterPro" id="IPR002492">
    <property type="entry name" value="Transposase_Tc1-like"/>
</dbReference>
<dbReference type="Proteomes" id="UP001286313">
    <property type="component" value="Unassembled WGS sequence"/>
</dbReference>
<comment type="caution">
    <text evidence="4">The sequence shown here is derived from an EMBL/GenBank/DDBJ whole genome shotgun (WGS) entry which is preliminary data.</text>
</comment>
<dbReference type="InterPro" id="IPR038717">
    <property type="entry name" value="Tc1-like_DDE_dom"/>
</dbReference>
<evidence type="ECO:0000313" key="5">
    <source>
        <dbReference type="Proteomes" id="UP001286313"/>
    </source>
</evidence>
<dbReference type="Pfam" id="PF01498">
    <property type="entry name" value="HTH_Tnp_Tc3_2"/>
    <property type="match status" value="1"/>
</dbReference>
<reference evidence="4" key="1">
    <citation type="submission" date="2023-10" db="EMBL/GenBank/DDBJ databases">
        <title>Genome assemblies of two species of porcelain crab, Petrolisthes cinctipes and Petrolisthes manimaculis (Anomura: Porcellanidae).</title>
        <authorList>
            <person name="Angst P."/>
        </authorList>
    </citation>
    <scope>NUCLEOTIDE SEQUENCE</scope>
    <source>
        <strain evidence="4">PB745_01</strain>
        <tissue evidence="4">Gill</tissue>
    </source>
</reference>
<organism evidence="4 5">
    <name type="scientific">Petrolisthes cinctipes</name>
    <name type="common">Flat porcelain crab</name>
    <dbReference type="NCBI Taxonomy" id="88211"/>
    <lineage>
        <taxon>Eukaryota</taxon>
        <taxon>Metazoa</taxon>
        <taxon>Ecdysozoa</taxon>
        <taxon>Arthropoda</taxon>
        <taxon>Crustacea</taxon>
        <taxon>Multicrustacea</taxon>
        <taxon>Malacostraca</taxon>
        <taxon>Eumalacostraca</taxon>
        <taxon>Eucarida</taxon>
        <taxon>Decapoda</taxon>
        <taxon>Pleocyemata</taxon>
        <taxon>Anomura</taxon>
        <taxon>Galatheoidea</taxon>
        <taxon>Porcellanidae</taxon>
        <taxon>Petrolisthes</taxon>
    </lineage>
</organism>
<dbReference type="GO" id="GO:0006313">
    <property type="term" value="P:DNA transposition"/>
    <property type="evidence" value="ECO:0007669"/>
    <property type="project" value="InterPro"/>
</dbReference>
<protein>
    <recommendedName>
        <fullName evidence="6">Transposase</fullName>
    </recommendedName>
</protein>
<dbReference type="EMBL" id="JAWQEG010000365">
    <property type="protein sequence ID" value="KAK3891158.1"/>
    <property type="molecule type" value="Genomic_DNA"/>
</dbReference>
<dbReference type="PANTHER" id="PTHR23022:SF135">
    <property type="entry name" value="SI:DKEY-77F5.3"/>
    <property type="match status" value="1"/>
</dbReference>
<dbReference type="PANTHER" id="PTHR23022">
    <property type="entry name" value="TRANSPOSABLE ELEMENT-RELATED"/>
    <property type="match status" value="1"/>
</dbReference>
<dbReference type="GO" id="GO:0015074">
    <property type="term" value="P:DNA integration"/>
    <property type="evidence" value="ECO:0007669"/>
    <property type="project" value="InterPro"/>
</dbReference>
<dbReference type="AlphaFoldDB" id="A0AAE1L0L9"/>
<dbReference type="Gene3D" id="3.30.420.10">
    <property type="entry name" value="Ribonuclease H-like superfamily/Ribonuclease H"/>
    <property type="match status" value="1"/>
</dbReference>
<dbReference type="GO" id="GO:0005634">
    <property type="term" value="C:nucleus"/>
    <property type="evidence" value="ECO:0007669"/>
    <property type="project" value="UniProtKB-SubCell"/>
</dbReference>
<accession>A0AAE1L0L9</accession>
<feature type="domain" description="Tc1-like transposase DDE" evidence="3">
    <location>
        <begin position="158"/>
        <end position="301"/>
    </location>
</feature>
<sequence>MAERRGNVIGDGKRANDPAVIANRGRIIGMWEVGKSSREIAHITGTSVRTVNRWIQRWQTEGTVKSKARSGRPRLLSLQDTARVVDMLNEQPRCSAVDVTEALQLPCDPRTTRRRIHEMGLHCYRPAKKEKLSQANKESRLGFALQYLGAEVEFWNTVIFTDEKCFTSVESGSRICWRSVNTRYDAKNIQEQGKSGRVSLSFWGWMWANGPGELIKIEGRFTGQKYIDVLENVLIPSVRHTAIPHPHPIRLVHDRSPVHMCRVVQDWLRQHPEVEVLDWPPKGCDINPIENLWGIMVRDWDIGEQRNVQAIEQKAHEVWESVRNRPTICHNLVASLPRRITGVVEAQGGWTLY</sequence>
<dbReference type="NCBIfam" id="NF033545">
    <property type="entry name" value="transpos_IS630"/>
    <property type="match status" value="1"/>
</dbReference>
<comment type="subcellular location">
    <subcellularLocation>
        <location evidence="1">Nucleus</location>
    </subcellularLocation>
</comment>
<dbReference type="InterPro" id="IPR009057">
    <property type="entry name" value="Homeodomain-like_sf"/>
</dbReference>
<proteinExistence type="predicted"/>
<evidence type="ECO:0000313" key="4">
    <source>
        <dbReference type="EMBL" id="KAK3891158.1"/>
    </source>
</evidence>
<dbReference type="InterPro" id="IPR047655">
    <property type="entry name" value="Transpos_IS630-like"/>
</dbReference>
<evidence type="ECO:0000256" key="1">
    <source>
        <dbReference type="ARBA" id="ARBA00004123"/>
    </source>
</evidence>
<dbReference type="Pfam" id="PF13358">
    <property type="entry name" value="DDE_3"/>
    <property type="match status" value="1"/>
</dbReference>
<dbReference type="InterPro" id="IPR036388">
    <property type="entry name" value="WH-like_DNA-bd_sf"/>
</dbReference>
<feature type="domain" description="Transposase Tc1-like" evidence="2">
    <location>
        <begin position="83"/>
        <end position="148"/>
    </location>
</feature>
<dbReference type="GO" id="GO:0003677">
    <property type="term" value="F:DNA binding"/>
    <property type="evidence" value="ECO:0007669"/>
    <property type="project" value="InterPro"/>
</dbReference>
<dbReference type="Gene3D" id="1.10.10.10">
    <property type="entry name" value="Winged helix-like DNA-binding domain superfamily/Winged helix DNA-binding domain"/>
    <property type="match status" value="1"/>
</dbReference>
<keyword evidence="5" id="KW-1185">Reference proteome</keyword>
<evidence type="ECO:0000259" key="2">
    <source>
        <dbReference type="Pfam" id="PF01498"/>
    </source>
</evidence>
<dbReference type="Pfam" id="PF13551">
    <property type="entry name" value="HTH_29"/>
    <property type="match status" value="1"/>
</dbReference>
<dbReference type="SUPFAM" id="SSF46689">
    <property type="entry name" value="Homeodomain-like"/>
    <property type="match status" value="1"/>
</dbReference>
<dbReference type="InterPro" id="IPR036397">
    <property type="entry name" value="RNaseH_sf"/>
</dbReference>
<gene>
    <name evidence="4" type="ORF">Pcinc_004948</name>
</gene>
<dbReference type="InterPro" id="IPR052338">
    <property type="entry name" value="Transposase_5"/>
</dbReference>
<evidence type="ECO:0008006" key="6">
    <source>
        <dbReference type="Google" id="ProtNLM"/>
    </source>
</evidence>
<evidence type="ECO:0000259" key="3">
    <source>
        <dbReference type="Pfam" id="PF13358"/>
    </source>
</evidence>